<evidence type="ECO:0000313" key="2">
    <source>
        <dbReference type="EMBL" id="KAL2839871.1"/>
    </source>
</evidence>
<feature type="transmembrane region" description="Helical" evidence="1">
    <location>
        <begin position="113"/>
        <end position="132"/>
    </location>
</feature>
<keyword evidence="1" id="KW-0472">Membrane</keyword>
<protein>
    <submittedName>
        <fullName evidence="2">Uncharacterized protein</fullName>
    </submittedName>
</protein>
<accession>A0ABR4JIL7</accession>
<feature type="transmembrane region" description="Helical" evidence="1">
    <location>
        <begin position="144"/>
        <end position="165"/>
    </location>
</feature>
<proteinExistence type="predicted"/>
<dbReference type="GeneID" id="98162236"/>
<organism evidence="2 3">
    <name type="scientific">Aspergillus pseudodeflectus</name>
    <dbReference type="NCBI Taxonomy" id="176178"/>
    <lineage>
        <taxon>Eukaryota</taxon>
        <taxon>Fungi</taxon>
        <taxon>Dikarya</taxon>
        <taxon>Ascomycota</taxon>
        <taxon>Pezizomycotina</taxon>
        <taxon>Eurotiomycetes</taxon>
        <taxon>Eurotiomycetidae</taxon>
        <taxon>Eurotiales</taxon>
        <taxon>Aspergillaceae</taxon>
        <taxon>Aspergillus</taxon>
        <taxon>Aspergillus subgen. Nidulantes</taxon>
    </lineage>
</organism>
<evidence type="ECO:0000256" key="1">
    <source>
        <dbReference type="SAM" id="Phobius"/>
    </source>
</evidence>
<feature type="transmembrane region" description="Helical" evidence="1">
    <location>
        <begin position="82"/>
        <end position="106"/>
    </location>
</feature>
<evidence type="ECO:0000313" key="3">
    <source>
        <dbReference type="Proteomes" id="UP001610444"/>
    </source>
</evidence>
<feature type="transmembrane region" description="Helical" evidence="1">
    <location>
        <begin position="250"/>
        <end position="267"/>
    </location>
</feature>
<dbReference type="Proteomes" id="UP001610444">
    <property type="component" value="Unassembled WGS sequence"/>
</dbReference>
<sequence length="347" mass="39235">MVSSRTTCNTSTLLFRISDARTQKVVGIEVAILIAFFMYTAILYRLSTIWDRQSLPSETKSTSNNSPKDEHADFTKDIAVDVWFGLALIPTFDAIAIVGTCNLAIINRWHYFVSIRMMVLAYLASIIVILSSKPGTTKFIYEHPGSVFMLAVAVYAGIGACFDYFRTPPPKTSMNLREWTMSEYVGAIGRSHVEWWGIIPLVSTAFEAIILRKTRFRRTCQYTVLSAPFFQGGVCVHWGLKQIIGSPRLFLRPWMFLLLLVTSRLILDLHLRTLFRNCPEFQWARTRAVLPTTQLVPVVLILLFLEMMQLSVVKWVKPVSVFGIYLAGIVAGTLPGAYTLVFGRENK</sequence>
<dbReference type="EMBL" id="JBFXLR010000070">
    <property type="protein sequence ID" value="KAL2839871.1"/>
    <property type="molecule type" value="Genomic_DNA"/>
</dbReference>
<feature type="transmembrane region" description="Helical" evidence="1">
    <location>
        <begin position="288"/>
        <end position="310"/>
    </location>
</feature>
<keyword evidence="1" id="KW-1133">Transmembrane helix</keyword>
<gene>
    <name evidence="2" type="ORF">BJX68DRAFT_271922</name>
</gene>
<keyword evidence="3" id="KW-1185">Reference proteome</keyword>
<comment type="caution">
    <text evidence="2">The sequence shown here is derived from an EMBL/GenBank/DDBJ whole genome shotgun (WGS) entry which is preliminary data.</text>
</comment>
<keyword evidence="1" id="KW-0812">Transmembrane</keyword>
<reference evidence="2 3" key="1">
    <citation type="submission" date="2024-07" db="EMBL/GenBank/DDBJ databases">
        <title>Section-level genome sequencing and comparative genomics of Aspergillus sections Usti and Cavernicolus.</title>
        <authorList>
            <consortium name="Lawrence Berkeley National Laboratory"/>
            <person name="Nybo J.L."/>
            <person name="Vesth T.C."/>
            <person name="Theobald S."/>
            <person name="Frisvad J.C."/>
            <person name="Larsen T.O."/>
            <person name="Kjaerboelling I."/>
            <person name="Rothschild-Mancinelli K."/>
            <person name="Lyhne E.K."/>
            <person name="Kogle M.E."/>
            <person name="Barry K."/>
            <person name="Clum A."/>
            <person name="Na H."/>
            <person name="Ledsgaard L."/>
            <person name="Lin J."/>
            <person name="Lipzen A."/>
            <person name="Kuo A."/>
            <person name="Riley R."/>
            <person name="Mondo S."/>
            <person name="LaButti K."/>
            <person name="Haridas S."/>
            <person name="Pangalinan J."/>
            <person name="Salamov A.A."/>
            <person name="Simmons B.A."/>
            <person name="Magnuson J.K."/>
            <person name="Chen J."/>
            <person name="Drula E."/>
            <person name="Henrissat B."/>
            <person name="Wiebenga A."/>
            <person name="Lubbers R.J."/>
            <person name="Gomes A.C."/>
            <person name="Macurrencykelacurrency M.R."/>
            <person name="Stajich J."/>
            <person name="Grigoriev I.V."/>
            <person name="Mortensen U.H."/>
            <person name="De vries R.P."/>
            <person name="Baker S.E."/>
            <person name="Andersen M.R."/>
        </authorList>
    </citation>
    <scope>NUCLEOTIDE SEQUENCE [LARGE SCALE GENOMIC DNA]</scope>
    <source>
        <strain evidence="2 3">CBS 756.74</strain>
    </source>
</reference>
<name>A0ABR4JIL7_9EURO</name>
<dbReference type="RefSeq" id="XP_070893759.1">
    <property type="nucleotide sequence ID" value="XM_071047072.1"/>
</dbReference>
<feature type="transmembrane region" description="Helical" evidence="1">
    <location>
        <begin position="25"/>
        <end position="46"/>
    </location>
</feature>
<feature type="transmembrane region" description="Helical" evidence="1">
    <location>
        <begin position="222"/>
        <end position="244"/>
    </location>
</feature>
<feature type="transmembrane region" description="Helical" evidence="1">
    <location>
        <begin position="322"/>
        <end position="343"/>
    </location>
</feature>